<evidence type="ECO:0000313" key="2">
    <source>
        <dbReference type="Proteomes" id="UP000095621"/>
    </source>
</evidence>
<proteinExistence type="predicted"/>
<dbReference type="AlphaFoldDB" id="A0A174YU62"/>
<protein>
    <submittedName>
        <fullName evidence="1">Uncharacterized protein</fullName>
    </submittedName>
</protein>
<dbReference type="OrthoDB" id="2058974at2"/>
<name>A0A174YU62_9FIRM</name>
<dbReference type="Proteomes" id="UP000095621">
    <property type="component" value="Unassembled WGS sequence"/>
</dbReference>
<dbReference type="RefSeq" id="WP_055215508.1">
    <property type="nucleotide sequence ID" value="NZ_CZBU01000003.1"/>
</dbReference>
<organism evidence="1 2">
    <name type="scientific">Lachnospira eligens</name>
    <dbReference type="NCBI Taxonomy" id="39485"/>
    <lineage>
        <taxon>Bacteria</taxon>
        <taxon>Bacillati</taxon>
        <taxon>Bacillota</taxon>
        <taxon>Clostridia</taxon>
        <taxon>Lachnospirales</taxon>
        <taxon>Lachnospiraceae</taxon>
        <taxon>Lachnospira</taxon>
    </lineage>
</organism>
<sequence length="183" mass="21633">MLQIVVPPPLLEEWDELREEFVYHESGKPYVLQLEHSLISLSKWEERHCKPFISSEKNEEETLDYIRCMTLTPHVPNEIYDRLTKENIKEILDYIEAPMTATTFSDRGPKTPSREKVTAELIYYWMIKCQIPIEFQKWHLNKLITLIRVCEVKDSPPKKHSQRELLNHHAAVNAARRKAHTKG</sequence>
<reference evidence="1 2" key="1">
    <citation type="submission" date="2015-09" db="EMBL/GenBank/DDBJ databases">
        <authorList>
            <consortium name="Pathogen Informatics"/>
        </authorList>
    </citation>
    <scope>NUCLEOTIDE SEQUENCE [LARGE SCALE GENOMIC DNA]</scope>
    <source>
        <strain evidence="1 2">2789STDY5834875</strain>
    </source>
</reference>
<gene>
    <name evidence="1" type="ORF">ERS852490_01375</name>
</gene>
<evidence type="ECO:0000313" key="1">
    <source>
        <dbReference type="EMBL" id="CUQ77067.1"/>
    </source>
</evidence>
<dbReference type="EMBL" id="CZBU01000003">
    <property type="protein sequence ID" value="CUQ77067.1"/>
    <property type="molecule type" value="Genomic_DNA"/>
</dbReference>
<accession>A0A174YU62</accession>